<proteinExistence type="predicted"/>
<gene>
    <name evidence="2" type="primary">Necator_chrII.g4471</name>
    <name evidence="2" type="ORF">RB195_016679</name>
</gene>
<dbReference type="EMBL" id="JAVFWL010000002">
    <property type="protein sequence ID" value="KAK6732442.1"/>
    <property type="molecule type" value="Genomic_DNA"/>
</dbReference>
<keyword evidence="1" id="KW-1133">Transmembrane helix</keyword>
<protein>
    <recommendedName>
        <fullName evidence="4">G-protein coupled receptors family 1 profile domain-containing protein</fullName>
    </recommendedName>
</protein>
<accession>A0ABR1C1K9</accession>
<evidence type="ECO:0000313" key="3">
    <source>
        <dbReference type="Proteomes" id="UP001303046"/>
    </source>
</evidence>
<evidence type="ECO:0000256" key="1">
    <source>
        <dbReference type="SAM" id="Phobius"/>
    </source>
</evidence>
<keyword evidence="1" id="KW-0812">Transmembrane</keyword>
<dbReference type="Proteomes" id="UP001303046">
    <property type="component" value="Unassembled WGS sequence"/>
</dbReference>
<evidence type="ECO:0008006" key="4">
    <source>
        <dbReference type="Google" id="ProtNLM"/>
    </source>
</evidence>
<keyword evidence="1" id="KW-0472">Membrane</keyword>
<sequence length="292" mass="32614">MGIVPALVRQTGIPAHPGQPITFIRRFHNQQSYKILRVRVTLFSDLKAILREQKPEETSGSVSGEPAQTIAKLYKEEIQMVEDLLTCLHKIHPDETPLSHRLTFGIVMLIVTFTSLAMNIVITIIIFRTNAVEKLVRPYIFGMVAASVIFLLTNCWALLPTILFNLHINDPYNAILATPNSIGYLMIMFTTTTMAFDRFLIFFAPKVIQFLLICAAQFASSVAFYVLPPIAGGHDIAFYMTAIFSTLNTMTNPCVIFVFQPRVRKAVHLFTTGKLGDVSTVVSKVPTAVSKF</sequence>
<keyword evidence="3" id="KW-1185">Reference proteome</keyword>
<organism evidence="2 3">
    <name type="scientific">Necator americanus</name>
    <name type="common">Human hookworm</name>
    <dbReference type="NCBI Taxonomy" id="51031"/>
    <lineage>
        <taxon>Eukaryota</taxon>
        <taxon>Metazoa</taxon>
        <taxon>Ecdysozoa</taxon>
        <taxon>Nematoda</taxon>
        <taxon>Chromadorea</taxon>
        <taxon>Rhabditida</taxon>
        <taxon>Rhabditina</taxon>
        <taxon>Rhabditomorpha</taxon>
        <taxon>Strongyloidea</taxon>
        <taxon>Ancylostomatidae</taxon>
        <taxon>Bunostominae</taxon>
        <taxon>Necator</taxon>
    </lineage>
</organism>
<name>A0ABR1C1K9_NECAM</name>
<comment type="caution">
    <text evidence="2">The sequence shown here is derived from an EMBL/GenBank/DDBJ whole genome shotgun (WGS) entry which is preliminary data.</text>
</comment>
<feature type="transmembrane region" description="Helical" evidence="1">
    <location>
        <begin position="102"/>
        <end position="127"/>
    </location>
</feature>
<feature type="transmembrane region" description="Helical" evidence="1">
    <location>
        <begin position="139"/>
        <end position="162"/>
    </location>
</feature>
<evidence type="ECO:0000313" key="2">
    <source>
        <dbReference type="EMBL" id="KAK6732442.1"/>
    </source>
</evidence>
<reference evidence="2 3" key="1">
    <citation type="submission" date="2023-08" db="EMBL/GenBank/DDBJ databases">
        <title>A Necator americanus chromosomal reference genome.</title>
        <authorList>
            <person name="Ilik V."/>
            <person name="Petrzelkova K.J."/>
            <person name="Pardy F."/>
            <person name="Fuh T."/>
            <person name="Niatou-Singa F.S."/>
            <person name="Gouil Q."/>
            <person name="Baker L."/>
            <person name="Ritchie M.E."/>
            <person name="Jex A.R."/>
            <person name="Gazzola D."/>
            <person name="Li H."/>
            <person name="Toshio Fujiwara R."/>
            <person name="Zhan B."/>
            <person name="Aroian R.V."/>
            <person name="Pafco B."/>
            <person name="Schwarz E.M."/>
        </authorList>
    </citation>
    <scope>NUCLEOTIDE SEQUENCE [LARGE SCALE GENOMIC DNA]</scope>
    <source>
        <strain evidence="2 3">Aroian</strain>
        <tissue evidence="2">Whole animal</tissue>
    </source>
</reference>
<feature type="transmembrane region" description="Helical" evidence="1">
    <location>
        <begin position="210"/>
        <end position="230"/>
    </location>
</feature>
<feature type="transmembrane region" description="Helical" evidence="1">
    <location>
        <begin position="236"/>
        <end position="259"/>
    </location>
</feature>
<feature type="transmembrane region" description="Helical" evidence="1">
    <location>
        <begin position="182"/>
        <end position="203"/>
    </location>
</feature>